<organism evidence="2 3">
    <name type="scientific">Coprobacter tertius</name>
    <dbReference type="NCBI Taxonomy" id="2944915"/>
    <lineage>
        <taxon>Bacteria</taxon>
        <taxon>Pseudomonadati</taxon>
        <taxon>Bacteroidota</taxon>
        <taxon>Bacteroidia</taxon>
        <taxon>Bacteroidales</taxon>
        <taxon>Barnesiellaceae</taxon>
        <taxon>Coprobacter</taxon>
    </lineage>
</organism>
<dbReference type="RefSeq" id="WP_255028490.1">
    <property type="nucleotide sequence ID" value="NZ_JANDHW010000022.1"/>
</dbReference>
<evidence type="ECO:0000313" key="2">
    <source>
        <dbReference type="EMBL" id="MCP9613098.1"/>
    </source>
</evidence>
<accession>A0ABT1MKE4</accession>
<gene>
    <name evidence="2" type="ORF">NMU02_13445</name>
</gene>
<evidence type="ECO:0000313" key="3">
    <source>
        <dbReference type="Proteomes" id="UP001205603"/>
    </source>
</evidence>
<dbReference type="Pfam" id="PF18990">
    <property type="entry name" value="DUF5723"/>
    <property type="match status" value="1"/>
</dbReference>
<comment type="caution">
    <text evidence="2">The sequence shown here is derived from an EMBL/GenBank/DDBJ whole genome shotgun (WGS) entry which is preliminary data.</text>
</comment>
<proteinExistence type="predicted"/>
<protein>
    <submittedName>
        <fullName evidence="2">DUF5723 family protein</fullName>
    </submittedName>
</protein>
<dbReference type="InterPro" id="IPR043781">
    <property type="entry name" value="DUF5723"/>
</dbReference>
<name>A0ABT1MKE4_9BACT</name>
<evidence type="ECO:0000259" key="1">
    <source>
        <dbReference type="Pfam" id="PF18990"/>
    </source>
</evidence>
<dbReference type="EMBL" id="JANDHW010000022">
    <property type="protein sequence ID" value="MCP9613098.1"/>
    <property type="molecule type" value="Genomic_DNA"/>
</dbReference>
<reference evidence="2 3" key="1">
    <citation type="submission" date="2022-07" db="EMBL/GenBank/DDBJ databases">
        <title>Fecal culturing of patients with breast cancer.</title>
        <authorList>
            <person name="Teng N.M.Y."/>
            <person name="Kiu R."/>
            <person name="Evans R."/>
            <person name="Baker D.J."/>
            <person name="Zenner C."/>
            <person name="Robinson S.D."/>
            <person name="Hall L.J."/>
        </authorList>
    </citation>
    <scope>NUCLEOTIDE SEQUENCE [LARGE SCALE GENOMIC DNA]</scope>
    <source>
        <strain evidence="2 3">LH1063</strain>
    </source>
</reference>
<sequence>MKQYKMRSSIITFILLLTTISIGAQNLHSSYFLERMPYRHRLNPALINDYGYFSFPILGNIAVGLNSNIGISTFLYPSLTKPNELNTFLHPDVDFNKFEKKLKNMNQIEPNFEITILSFGFFAFNGFNTFDLSVRSTNQIFLPKDFFTFLKLGQTGDATEYNISDMSIKSNTFAQLALGHAHEINDKLTIGAKLKFLVGGANIDAKIDKMNILLSDNKWYIRSYGQADVSMAGASLKVNNKGEIDGFDLDTPGIGGFGGAVDLGATYKLLDNLTLSMALTDIGFIRWNNNLRGVTPDKEFIFEGFEHIGAEDGPNGDNAFDDETDKFTDDLEALAKFNKADAPAARNTMLYTTMNIGAEYGILNNKISFGLLSSTRFSTPKVWTELMGTVNFRPARWFMAAVNGSVSNMGCAWGAVINLCPRGFNLFIGTDYMITRVNSWFIPVDRANFNINFGINFPMSLNPKLKNKTVYKPVPY</sequence>
<feature type="domain" description="DUF5723" evidence="1">
    <location>
        <begin position="44"/>
        <end position="431"/>
    </location>
</feature>
<dbReference type="Proteomes" id="UP001205603">
    <property type="component" value="Unassembled WGS sequence"/>
</dbReference>
<keyword evidence="3" id="KW-1185">Reference proteome</keyword>
<dbReference type="Gene3D" id="2.40.160.60">
    <property type="entry name" value="Outer membrane protein transport protein (OMPP1/FadL/TodX)"/>
    <property type="match status" value="1"/>
</dbReference>